<dbReference type="AlphaFoldDB" id="A0A0B7FZU1"/>
<evidence type="ECO:0000256" key="3">
    <source>
        <dbReference type="ARBA" id="ARBA00022827"/>
    </source>
</evidence>
<dbReference type="Proteomes" id="UP000059188">
    <property type="component" value="Unassembled WGS sequence"/>
</dbReference>
<evidence type="ECO:0000256" key="1">
    <source>
        <dbReference type="ARBA" id="ARBA00010139"/>
    </source>
</evidence>
<comment type="similarity">
    <text evidence="1">Belongs to the FAD-binding monooxygenase family.</text>
</comment>
<dbReference type="STRING" id="1108050.A0A0B7FZU1"/>
<organism evidence="5 6">
    <name type="scientific">Thanatephorus cucumeris (strain AG1-IB / isolate 7/3/14)</name>
    <name type="common">Lettuce bottom rot fungus</name>
    <name type="synonym">Rhizoctonia solani</name>
    <dbReference type="NCBI Taxonomy" id="1108050"/>
    <lineage>
        <taxon>Eukaryota</taxon>
        <taxon>Fungi</taxon>
        <taxon>Dikarya</taxon>
        <taxon>Basidiomycota</taxon>
        <taxon>Agaricomycotina</taxon>
        <taxon>Agaricomycetes</taxon>
        <taxon>Cantharellales</taxon>
        <taxon>Ceratobasidiaceae</taxon>
        <taxon>Rhizoctonia</taxon>
        <taxon>Rhizoctonia solani AG-1</taxon>
    </lineage>
</organism>
<dbReference type="InterPro" id="IPR020946">
    <property type="entry name" value="Flavin_mOase-like"/>
</dbReference>
<dbReference type="PANTHER" id="PTHR42877">
    <property type="entry name" value="L-ORNITHINE N(5)-MONOOXYGENASE-RELATED"/>
    <property type="match status" value="1"/>
</dbReference>
<dbReference type="GO" id="GO:0050661">
    <property type="term" value="F:NADP binding"/>
    <property type="evidence" value="ECO:0007669"/>
    <property type="project" value="InterPro"/>
</dbReference>
<dbReference type="GO" id="GO:0050660">
    <property type="term" value="F:flavin adenine dinucleotide binding"/>
    <property type="evidence" value="ECO:0007669"/>
    <property type="project" value="InterPro"/>
</dbReference>
<dbReference type="OrthoDB" id="74360at2759"/>
<reference evidence="5 6" key="1">
    <citation type="submission" date="2014-11" db="EMBL/GenBank/DDBJ databases">
        <authorList>
            <person name="Wibberg Daniel"/>
        </authorList>
    </citation>
    <scope>NUCLEOTIDE SEQUENCE [LARGE SCALE GENOMIC DNA]</scope>
    <source>
        <strain evidence="5">Rhizoctonia solani AG1-IB 7/3/14</strain>
    </source>
</reference>
<name>A0A0B7FZU1_THACB</name>
<accession>A0A0B7FZU1</accession>
<evidence type="ECO:0000256" key="2">
    <source>
        <dbReference type="ARBA" id="ARBA00022630"/>
    </source>
</evidence>
<gene>
    <name evidence="5" type="ORF">RSOLAG1IB_10419</name>
</gene>
<sequence>MRLRDLNTGQVKEVRAKVVISAIGYFNRPRWPDVPGRESFRGDLLHAQMWDHGVPLSGKRVALIGNGCSGSQILPVISKDSSTKVTNFCRTPSWFVPRSELFFQQYFSLNPLSNRLRKSLENGVAAYIKSVAPAQYHQYLIPKYDIGCKRVILDPGYLESLHRPNVDMEWDPIARIVSDGIETKSGHKHQFDVIAFATGFDITSSVALDVTGINGQRLQEYYNREGGPTGYMGTTIPGFPNWFTILGPNTVTGHASAVFAEELQMDYVTQLLRPILAGDVKGFMPRADSTRSWNEMSQSKLGKGVWSGCGSWYRSGPDGAKGKNFAIWPGGNLHMWWSLRKPIWKDFEALGDNSWLVKRRLLDVIATSVQLGLISAGVGALALVKMGQWNAFTKLAQEGLEDGLDWCRRLL</sequence>
<dbReference type="PANTHER" id="PTHR42877:SF5">
    <property type="entry name" value="L-ORNITHINE N(5)-MONOOXYGENASE-RELATED"/>
    <property type="match status" value="1"/>
</dbReference>
<dbReference type="GO" id="GO:0004499">
    <property type="term" value="F:N,N-dimethylaniline monooxygenase activity"/>
    <property type="evidence" value="ECO:0007669"/>
    <property type="project" value="InterPro"/>
</dbReference>
<dbReference type="Pfam" id="PF00743">
    <property type="entry name" value="FMO-like"/>
    <property type="match status" value="1"/>
</dbReference>
<dbReference type="EMBL" id="LN679167">
    <property type="protein sequence ID" value="CEL62374.1"/>
    <property type="molecule type" value="Genomic_DNA"/>
</dbReference>
<dbReference type="InterPro" id="IPR036188">
    <property type="entry name" value="FAD/NAD-bd_sf"/>
</dbReference>
<evidence type="ECO:0000256" key="4">
    <source>
        <dbReference type="ARBA" id="ARBA00023002"/>
    </source>
</evidence>
<protein>
    <submittedName>
        <fullName evidence="5">Uncharacterized protein</fullName>
    </submittedName>
</protein>
<dbReference type="SUPFAM" id="SSF51905">
    <property type="entry name" value="FAD/NAD(P)-binding domain"/>
    <property type="match status" value="2"/>
</dbReference>
<evidence type="ECO:0000313" key="6">
    <source>
        <dbReference type="Proteomes" id="UP000059188"/>
    </source>
</evidence>
<keyword evidence="4" id="KW-0560">Oxidoreductase</keyword>
<proteinExistence type="inferred from homology"/>
<evidence type="ECO:0000313" key="5">
    <source>
        <dbReference type="EMBL" id="CEL62374.1"/>
    </source>
</evidence>
<dbReference type="InterPro" id="IPR051209">
    <property type="entry name" value="FAD-bind_Monooxygenase_sf"/>
</dbReference>
<keyword evidence="6" id="KW-1185">Reference proteome</keyword>
<keyword evidence="2" id="KW-0285">Flavoprotein</keyword>
<keyword evidence="3" id="KW-0274">FAD</keyword>
<dbReference type="Gene3D" id="3.50.50.60">
    <property type="entry name" value="FAD/NAD(P)-binding domain"/>
    <property type="match status" value="3"/>
</dbReference>